<evidence type="ECO:0000259" key="7">
    <source>
        <dbReference type="PROSITE" id="PS50011"/>
    </source>
</evidence>
<keyword evidence="6" id="KW-1133">Transmembrane helix</keyword>
<dbReference type="EMBL" id="AP019860">
    <property type="protein sequence ID" value="BBM88240.1"/>
    <property type="molecule type" value="Genomic_DNA"/>
</dbReference>
<dbReference type="Pfam" id="PF00069">
    <property type="entry name" value="Pkinase"/>
    <property type="match status" value="1"/>
</dbReference>
<feature type="binding site" evidence="5">
    <location>
        <position position="397"/>
    </location>
    <ligand>
        <name>ATP</name>
        <dbReference type="ChEBI" id="CHEBI:30616"/>
    </ligand>
</feature>
<dbReference type="PROSITE" id="PS50011">
    <property type="entry name" value="PROTEIN_KINASE_DOM"/>
    <property type="match status" value="1"/>
</dbReference>
<keyword evidence="1" id="KW-0808">Transferase</keyword>
<evidence type="ECO:0000313" key="9">
    <source>
        <dbReference type="Proteomes" id="UP000326354"/>
    </source>
</evidence>
<evidence type="ECO:0000256" key="4">
    <source>
        <dbReference type="ARBA" id="ARBA00022840"/>
    </source>
</evidence>
<feature type="transmembrane region" description="Helical" evidence="6">
    <location>
        <begin position="6"/>
        <end position="25"/>
    </location>
</feature>
<dbReference type="Gene3D" id="3.30.200.20">
    <property type="entry name" value="Phosphorylase Kinase, domain 1"/>
    <property type="match status" value="1"/>
</dbReference>
<feature type="transmembrane region" description="Helical" evidence="6">
    <location>
        <begin position="330"/>
        <end position="353"/>
    </location>
</feature>
<keyword evidence="9" id="KW-1185">Reference proteome</keyword>
<evidence type="ECO:0000256" key="5">
    <source>
        <dbReference type="PROSITE-ProRule" id="PRU10141"/>
    </source>
</evidence>
<dbReference type="InterPro" id="IPR000719">
    <property type="entry name" value="Prot_kinase_dom"/>
</dbReference>
<dbReference type="AlphaFoldDB" id="A0A5S9IVF3"/>
<dbReference type="GO" id="GO:0004674">
    <property type="term" value="F:protein serine/threonine kinase activity"/>
    <property type="evidence" value="ECO:0007669"/>
    <property type="project" value="UniProtKB-KW"/>
</dbReference>
<dbReference type="Gene3D" id="1.10.510.10">
    <property type="entry name" value="Transferase(Phosphotransferase) domain 1"/>
    <property type="match status" value="1"/>
</dbReference>
<dbReference type="Proteomes" id="UP000326354">
    <property type="component" value="Chromosome"/>
</dbReference>
<dbReference type="SUPFAM" id="SSF56112">
    <property type="entry name" value="Protein kinase-like (PK-like)"/>
    <property type="match status" value="1"/>
</dbReference>
<dbReference type="SMART" id="SM00220">
    <property type="entry name" value="S_TKc"/>
    <property type="match status" value="1"/>
</dbReference>
<keyword evidence="4 5" id="KW-0067">ATP-binding</keyword>
<dbReference type="PANTHER" id="PTHR43289">
    <property type="entry name" value="MITOGEN-ACTIVATED PROTEIN KINASE KINASE KINASE 20-RELATED"/>
    <property type="match status" value="1"/>
</dbReference>
<evidence type="ECO:0000256" key="6">
    <source>
        <dbReference type="SAM" id="Phobius"/>
    </source>
</evidence>
<accession>A0A5S9IVF3</accession>
<keyword evidence="6" id="KW-0812">Transmembrane</keyword>
<evidence type="ECO:0000256" key="2">
    <source>
        <dbReference type="ARBA" id="ARBA00022741"/>
    </source>
</evidence>
<sequence>MQKWTLLGIVSLILIVVGLGMNSLIDRVIKNKFSQELNVNLSNTYMMLQLWVEAQKSAAVSKGLERKVRTLTEDFMNKKSSKSPDEILQSHFLKEIRQHLRPMCRVYGYTDFAIITPQKRIVASLNDSLVGQSITSLQIKFFDRVLQGETILTAPFLSDFLKTLDSNSTEKQALILSGTPLYDKHGEIIASLVFGIQPQMDFSTIFQVNNTSHNYAFDGDGWMLTSSVLNEQIRELGLMDSEHPIFNLKILNPKCNLLKGEEVSHDELAFTYLVTHALRNPKGVNVEGYRDFRGVPVIGAWMWVEDFNIGIASEIDLEKAYATLYSFRRLFWYLFVLVGISGFVLLISLYIIMHFYKKAKAAEQFGQYKIIDRIGKGGMGEVYKASHATLRRITALKLIQPRQVSEDNVKRFEQEVQLTSRLTHPNTIAVYDYGRTPKGIFYYVMEYLPGITLSELVYKNGAVKEGRVVYFLTQVCSSVAEAHSIGLIHRDIKPANIMIGERGGIYDFVKVLDFGLAREINDISKEYVANEKGAIYGSPHYIAPEALVNPEDIDQKCDIYAIGAVGYFLLTGKHVFNSKDPADVCRHQVKTKPRLPSEVLGKPINKELEDIIMRCLRKKPRERPLNAQVLYKLLKNCQTDWGQEKAKLWWRENAERVYTDLDSSKVKEKHLDTITIDFTTRT</sequence>
<keyword evidence="3 8" id="KW-0418">Kinase</keyword>
<dbReference type="InterPro" id="IPR008271">
    <property type="entry name" value="Ser/Thr_kinase_AS"/>
</dbReference>
<dbReference type="PANTHER" id="PTHR43289:SF6">
    <property type="entry name" value="SERINE_THREONINE-PROTEIN KINASE NEKL-3"/>
    <property type="match status" value="1"/>
</dbReference>
<evidence type="ECO:0000256" key="1">
    <source>
        <dbReference type="ARBA" id="ARBA00022679"/>
    </source>
</evidence>
<feature type="domain" description="Protein kinase" evidence="7">
    <location>
        <begin position="368"/>
        <end position="634"/>
    </location>
</feature>
<keyword evidence="6" id="KW-0472">Membrane</keyword>
<evidence type="ECO:0000256" key="3">
    <source>
        <dbReference type="ARBA" id="ARBA00022777"/>
    </source>
</evidence>
<dbReference type="RefSeq" id="WP_152021859.1">
    <property type="nucleotide sequence ID" value="NZ_AP019860.1"/>
</dbReference>
<keyword evidence="8" id="KW-0723">Serine/threonine-protein kinase</keyword>
<evidence type="ECO:0000313" key="8">
    <source>
        <dbReference type="EMBL" id="BBM88240.1"/>
    </source>
</evidence>
<gene>
    <name evidence="8" type="ORF">UABAM_06661</name>
</gene>
<organism evidence="8 9">
    <name type="scientific">Uabimicrobium amorphum</name>
    <dbReference type="NCBI Taxonomy" id="2596890"/>
    <lineage>
        <taxon>Bacteria</taxon>
        <taxon>Pseudomonadati</taxon>
        <taxon>Planctomycetota</taxon>
        <taxon>Candidatus Uabimicrobiia</taxon>
        <taxon>Candidatus Uabimicrobiales</taxon>
        <taxon>Candidatus Uabimicrobiaceae</taxon>
        <taxon>Candidatus Uabimicrobium</taxon>
    </lineage>
</organism>
<dbReference type="GO" id="GO:0005524">
    <property type="term" value="F:ATP binding"/>
    <property type="evidence" value="ECO:0007669"/>
    <property type="project" value="UniProtKB-UniRule"/>
</dbReference>
<dbReference type="PROSITE" id="PS00108">
    <property type="entry name" value="PROTEIN_KINASE_ST"/>
    <property type="match status" value="1"/>
</dbReference>
<proteinExistence type="predicted"/>
<dbReference type="KEGG" id="uam:UABAM_06661"/>
<protein>
    <submittedName>
        <fullName evidence="8">Serine/threonine protein kinase</fullName>
    </submittedName>
</protein>
<name>A0A5S9IVF3_UABAM</name>
<keyword evidence="2 5" id="KW-0547">Nucleotide-binding</keyword>
<dbReference type="InterPro" id="IPR017441">
    <property type="entry name" value="Protein_kinase_ATP_BS"/>
</dbReference>
<dbReference type="PROSITE" id="PS00107">
    <property type="entry name" value="PROTEIN_KINASE_ATP"/>
    <property type="match status" value="1"/>
</dbReference>
<dbReference type="InterPro" id="IPR011009">
    <property type="entry name" value="Kinase-like_dom_sf"/>
</dbReference>
<dbReference type="CDD" id="cd14014">
    <property type="entry name" value="STKc_PknB_like"/>
    <property type="match status" value="1"/>
</dbReference>
<reference evidence="8 9" key="1">
    <citation type="submission" date="2019-08" db="EMBL/GenBank/DDBJ databases">
        <title>Complete genome sequence of Candidatus Uab amorphum.</title>
        <authorList>
            <person name="Shiratori T."/>
            <person name="Suzuki S."/>
            <person name="Kakizawa Y."/>
            <person name="Ishida K."/>
        </authorList>
    </citation>
    <scope>NUCLEOTIDE SEQUENCE [LARGE SCALE GENOMIC DNA]</scope>
    <source>
        <strain evidence="8 9">SRT547</strain>
    </source>
</reference>
<dbReference type="OrthoDB" id="6111975at2"/>